<evidence type="ECO:0008006" key="3">
    <source>
        <dbReference type="Google" id="ProtNLM"/>
    </source>
</evidence>
<dbReference type="EMBL" id="JACLAU010000007">
    <property type="protein sequence ID" value="MBC2651535.1"/>
    <property type="molecule type" value="Genomic_DNA"/>
</dbReference>
<reference evidence="1 2" key="1">
    <citation type="submission" date="2020-08" db="EMBL/GenBank/DDBJ databases">
        <title>The genome sequence of Novosphingobium flavum 4Y4.</title>
        <authorList>
            <person name="Liu Y."/>
        </authorList>
    </citation>
    <scope>NUCLEOTIDE SEQUENCE [LARGE SCALE GENOMIC DNA]</scope>
    <source>
        <strain evidence="1 2">4Y4</strain>
    </source>
</reference>
<comment type="caution">
    <text evidence="1">The sequence shown here is derived from an EMBL/GenBank/DDBJ whole genome shotgun (WGS) entry which is preliminary data.</text>
</comment>
<gene>
    <name evidence="1" type="ORF">H7F49_07455</name>
</gene>
<proteinExistence type="predicted"/>
<protein>
    <recommendedName>
        <fullName evidence="3">Glycosyltransferase</fullName>
    </recommendedName>
</protein>
<dbReference type="AlphaFoldDB" id="A0A7X1F6Y5"/>
<evidence type="ECO:0000313" key="1">
    <source>
        <dbReference type="EMBL" id="MBC2651535.1"/>
    </source>
</evidence>
<accession>A0A7X1F6Y5</accession>
<evidence type="ECO:0000313" key="2">
    <source>
        <dbReference type="Proteomes" id="UP000520156"/>
    </source>
</evidence>
<organism evidence="1 2">
    <name type="scientific">Novosphingobium aerophilum</name>
    <dbReference type="NCBI Taxonomy" id="2839843"/>
    <lineage>
        <taxon>Bacteria</taxon>
        <taxon>Pseudomonadati</taxon>
        <taxon>Pseudomonadota</taxon>
        <taxon>Alphaproteobacteria</taxon>
        <taxon>Sphingomonadales</taxon>
        <taxon>Sphingomonadaceae</taxon>
        <taxon>Novosphingobium</taxon>
    </lineage>
</organism>
<keyword evidence="2" id="KW-1185">Reference proteome</keyword>
<dbReference type="Proteomes" id="UP000520156">
    <property type="component" value="Unassembled WGS sequence"/>
</dbReference>
<sequence length="497" mass="53801">MKLVVLIPSSDYLGNAGARIRYARIREECTALGSSVTLMPIDEFEAGVTPCTAILISKCHDARAVVSAIRAREHGILVGVDLFDDYFSQTRDSRMARYRNWLAQLAPHLSFALASTETMANVVRSYRADLPVHVMNDPSPPVDPARMAEILHDKQQAFRDRQTLEICWFGMGTNPHFPVGIHDLAAFGGALEGIVRHGISPRVTILTNAHGLRANDLAALQQLPAPVKVEPWSEAREAEVLERAHVAFIPVNAQSFSVAKSLNRAWTALVAGCQVLSAGFPLYEALMPMIYRNVDALLTDLAEDQAKLRPQTIAQLAALNDAVGSAAQEAARLRDFLVSLAADRSLTSGGLLALVHGASTSGAVHKFAQRHAALTIRSPFCPAELGYDIVFWGRHPGAPLHILVGERARTLAEQRGCYVLVPAGRIAGRPVWSLPDCPPVEELPGNWSGVPVAAQIVAYPSVLRAIQQTLAALFGSIELVTAENSAWPFALHARAQT</sequence>
<name>A0A7X1F6Y5_9SPHN</name>
<dbReference type="RefSeq" id="WP_185682939.1">
    <property type="nucleotide sequence ID" value="NZ_JACLAU010000007.1"/>
</dbReference>